<dbReference type="AlphaFoldDB" id="A0A1W1ZRW9"/>
<gene>
    <name evidence="2" type="ORF">SAMN06296008_10684</name>
</gene>
<keyword evidence="3" id="KW-1185">Reference proteome</keyword>
<dbReference type="EMBL" id="FWXJ01000006">
    <property type="protein sequence ID" value="SMC50808.1"/>
    <property type="molecule type" value="Genomic_DNA"/>
</dbReference>
<dbReference type="STRING" id="1938817.SAMN06296008_10684"/>
<dbReference type="OrthoDB" id="212426at2"/>
<dbReference type="InterPro" id="IPR015005">
    <property type="entry name" value="DUF1854"/>
</dbReference>
<organism evidence="2 3">
    <name type="scientific">Polynucleobacter kasalickyi</name>
    <dbReference type="NCBI Taxonomy" id="1938817"/>
    <lineage>
        <taxon>Bacteria</taxon>
        <taxon>Pseudomonadati</taxon>
        <taxon>Pseudomonadota</taxon>
        <taxon>Betaproteobacteria</taxon>
        <taxon>Burkholderiales</taxon>
        <taxon>Burkholderiaceae</taxon>
        <taxon>Polynucleobacter</taxon>
    </lineage>
</organism>
<evidence type="ECO:0000313" key="2">
    <source>
        <dbReference type="EMBL" id="SMC50808.1"/>
    </source>
</evidence>
<evidence type="ECO:0000313" key="3">
    <source>
        <dbReference type="Proteomes" id="UP000192708"/>
    </source>
</evidence>
<accession>A0A1W1ZRW9</accession>
<dbReference type="Proteomes" id="UP000192708">
    <property type="component" value="Unassembled WGS sequence"/>
</dbReference>
<name>A0A1W1ZRW9_9BURK</name>
<proteinExistence type="predicted"/>
<sequence>MQGYTISKNNNGTIKAEDAHGNIFDNIRITRAFPISDPENGFSIVDSDGHELVWFESISELTPYEQSLVRDTLSQIEFIPVIQQITGINTFSLPSLWDIQTDRGPTRLKLKSEQDIRRISDVALLITDADGIQYLMKNRKTIDKQSKKILDRFL</sequence>
<dbReference type="Pfam" id="PF08909">
    <property type="entry name" value="DUF1854"/>
    <property type="match status" value="1"/>
</dbReference>
<feature type="domain" description="DUF1854" evidence="1">
    <location>
        <begin position="26"/>
        <end position="153"/>
    </location>
</feature>
<dbReference type="RefSeq" id="WP_084283416.1">
    <property type="nucleotide sequence ID" value="NZ_FWXJ01000006.1"/>
</dbReference>
<protein>
    <recommendedName>
        <fullName evidence="1">DUF1854 domain-containing protein</fullName>
    </recommendedName>
</protein>
<evidence type="ECO:0000259" key="1">
    <source>
        <dbReference type="Pfam" id="PF08909"/>
    </source>
</evidence>
<reference evidence="2 3" key="1">
    <citation type="submission" date="2017-04" db="EMBL/GenBank/DDBJ databases">
        <authorList>
            <person name="Afonso C.L."/>
            <person name="Miller P.J."/>
            <person name="Scott M.A."/>
            <person name="Spackman E."/>
            <person name="Goraichik I."/>
            <person name="Dimitrov K.M."/>
            <person name="Suarez D.L."/>
            <person name="Swayne D.E."/>
        </authorList>
    </citation>
    <scope>NUCLEOTIDE SEQUENCE [LARGE SCALE GENOMIC DNA]</scope>
    <source>
        <strain evidence="2 3">VK13</strain>
    </source>
</reference>